<name>A0A2M6T0B3_9BACT</name>
<evidence type="ECO:0000313" key="1">
    <source>
        <dbReference type="EMBL" id="PIS38643.1"/>
    </source>
</evidence>
<evidence type="ECO:0008006" key="3">
    <source>
        <dbReference type="Google" id="ProtNLM"/>
    </source>
</evidence>
<comment type="caution">
    <text evidence="1">The sequence shown here is derived from an EMBL/GenBank/DDBJ whole genome shotgun (WGS) entry which is preliminary data.</text>
</comment>
<sequence>MSKNLLLVVSIAIVIVVGPGSFFAGLQYGKTSGNQSLKFGFDASNMDRTSREGLRANMPNGTRGGAGFVSGEIIAQDSQCLTLKLQDNGSKIVFFSTSTQISKFDQGDLSDLALGKTVMVNGKENSDGAIFAQTIQIRPALPQTGLSK</sequence>
<protein>
    <recommendedName>
        <fullName evidence="3">DUF5666 domain-containing protein</fullName>
    </recommendedName>
</protein>
<organism evidence="1 2">
    <name type="scientific">Candidatus Nealsonbacteria bacterium CG08_land_8_20_14_0_20_43_11</name>
    <dbReference type="NCBI Taxonomy" id="1974706"/>
    <lineage>
        <taxon>Bacteria</taxon>
        <taxon>Candidatus Nealsoniibacteriota</taxon>
    </lineage>
</organism>
<evidence type="ECO:0000313" key="2">
    <source>
        <dbReference type="Proteomes" id="UP000229390"/>
    </source>
</evidence>
<accession>A0A2M6T0B3</accession>
<gene>
    <name evidence="1" type="ORF">COT34_02585</name>
</gene>
<dbReference type="Proteomes" id="UP000229390">
    <property type="component" value="Unassembled WGS sequence"/>
</dbReference>
<dbReference type="AlphaFoldDB" id="A0A2M6T0B3"/>
<proteinExistence type="predicted"/>
<reference evidence="2" key="1">
    <citation type="submission" date="2017-09" db="EMBL/GenBank/DDBJ databases">
        <title>Depth-based differentiation of microbial function through sediment-hosted aquifers and enrichment of novel symbionts in the deep terrestrial subsurface.</title>
        <authorList>
            <person name="Probst A.J."/>
            <person name="Ladd B."/>
            <person name="Jarett J.K."/>
            <person name="Geller-Mcgrath D.E."/>
            <person name="Sieber C.M.K."/>
            <person name="Emerson J.B."/>
            <person name="Anantharaman K."/>
            <person name="Thomas B.C."/>
            <person name="Malmstrom R."/>
            <person name="Stieglmeier M."/>
            <person name="Klingl A."/>
            <person name="Woyke T."/>
            <person name="Ryan C.M."/>
            <person name="Banfield J.F."/>
        </authorList>
    </citation>
    <scope>NUCLEOTIDE SEQUENCE [LARGE SCALE GENOMIC DNA]</scope>
</reference>
<dbReference type="EMBL" id="PEYE01000042">
    <property type="protein sequence ID" value="PIS38643.1"/>
    <property type="molecule type" value="Genomic_DNA"/>
</dbReference>